<dbReference type="CDD" id="cd01347">
    <property type="entry name" value="ligand_gated_channel"/>
    <property type="match status" value="1"/>
</dbReference>
<dbReference type="EMBL" id="QFQZ01000008">
    <property type="protein sequence ID" value="PZR36201.1"/>
    <property type="molecule type" value="Genomic_DNA"/>
</dbReference>
<keyword evidence="3 8" id="KW-1134">Transmembrane beta strand</keyword>
<dbReference type="Pfam" id="PF00593">
    <property type="entry name" value="TonB_dep_Rec_b-barrel"/>
    <property type="match status" value="1"/>
</dbReference>
<evidence type="ECO:0000256" key="1">
    <source>
        <dbReference type="ARBA" id="ARBA00004571"/>
    </source>
</evidence>
<accession>A0A2W5XES5</accession>
<dbReference type="InterPro" id="IPR037066">
    <property type="entry name" value="Plug_dom_sf"/>
</dbReference>
<comment type="caution">
    <text evidence="14">The sequence shown here is derived from an EMBL/GenBank/DDBJ whole genome shotgun (WGS) entry which is preliminary data.</text>
</comment>
<name>A0A2W5XES5_9CAUL</name>
<dbReference type="InterPro" id="IPR036942">
    <property type="entry name" value="Beta-barrel_TonB_sf"/>
</dbReference>
<evidence type="ECO:0000313" key="14">
    <source>
        <dbReference type="EMBL" id="PZR36201.1"/>
    </source>
</evidence>
<evidence type="ECO:0000256" key="6">
    <source>
        <dbReference type="ARBA" id="ARBA00023136"/>
    </source>
</evidence>
<dbReference type="PANTHER" id="PTHR47234:SF3">
    <property type="entry name" value="SECRETIN_TONB SHORT N-TERMINAL DOMAIN-CONTAINING PROTEIN"/>
    <property type="match status" value="1"/>
</dbReference>
<dbReference type="SUPFAM" id="SSF56935">
    <property type="entry name" value="Porins"/>
    <property type="match status" value="1"/>
</dbReference>
<comment type="similarity">
    <text evidence="8 9">Belongs to the TonB-dependent receptor family.</text>
</comment>
<evidence type="ECO:0000256" key="10">
    <source>
        <dbReference type="SAM" id="MobiDB-lite"/>
    </source>
</evidence>
<feature type="signal peptide" evidence="11">
    <location>
        <begin position="1"/>
        <end position="22"/>
    </location>
</feature>
<dbReference type="Pfam" id="PF07715">
    <property type="entry name" value="Plug"/>
    <property type="match status" value="1"/>
</dbReference>
<evidence type="ECO:0000259" key="12">
    <source>
        <dbReference type="Pfam" id="PF00593"/>
    </source>
</evidence>
<dbReference type="InterPro" id="IPR012910">
    <property type="entry name" value="Plug_dom"/>
</dbReference>
<keyword evidence="14" id="KW-0675">Receptor</keyword>
<feature type="chain" id="PRO_5016132652" evidence="11">
    <location>
        <begin position="23"/>
        <end position="813"/>
    </location>
</feature>
<reference evidence="14 15" key="1">
    <citation type="submission" date="2017-08" db="EMBL/GenBank/DDBJ databases">
        <title>Infants hospitalized years apart are colonized by the same room-sourced microbial strains.</title>
        <authorList>
            <person name="Brooks B."/>
            <person name="Olm M.R."/>
            <person name="Firek B.A."/>
            <person name="Baker R."/>
            <person name="Thomas B.C."/>
            <person name="Morowitz M.J."/>
            <person name="Banfield J.F."/>
        </authorList>
    </citation>
    <scope>NUCLEOTIDE SEQUENCE [LARGE SCALE GENOMIC DNA]</scope>
    <source>
        <strain evidence="14">S2_003_000_R2_4</strain>
    </source>
</reference>
<sequence length="813" mass="86980">MRYRHLLLAAASLTAVSSMAHAQTAPAKDDNTNVEEIVVTGTRVAGRSRLDTLAPVDVVTAKTLQQRGTTELATALAATVPSVNFPRPSNTDGTDSVRPVVLRGQGPDQTLVLVNGARRHTTALVNLNGSVGRGSTSVDLNAIPSVALDRIEVLRDGASAQYGSDAIAGVVNLRLREADHGGGATVTTGKYITSFDGLQTGQKNKRRDGLTTTVAGWQGLKLGSDGFLTLSAEYLDRNFTNRSDIDTRVTPRRVTSRFGDPDLEQVSFYANAGKPIGDGWELYGWYGYQQRDAEASATYRLPTDASQNIPSVYPNGYLPLITTNTEDATAAIGLRGDLAGWKLDANLVYGKNDIDFGVKNTLNPSYGPTSPTSFQAGGLTYDQLVFGLDASREFDVGLAGPLNVAWGVEARRETFQINAGEVASYARGTVSPTLAFGSRGFTGFTPGNAIDVDRDAVGVYLDLEGKLTEKLTGSAAVRYEDYSDFGTNTSGKLSARYDFTDAFAIRGAVSTGFRAPSLQQQYFTSTSILYINQNVGGVTTAVPFETGTYPSVSAVGRALGGKPLEPEKSKNFSLGAVFHKGPFELTVDAYRIDVDNRIVLTETLTGSATAAAGTNARVIFDLLAPYGASAARYFTNGVDTKTVGLDVVARYRILDDQAGTFDLTAAGNINNFDVRRTPTTSVLPTPVSLFARQATLRFEESTPEWKVSLQGDWSKGPWGATLRTTLYDDVLAPGTAADGSGDWHTGTQGIVDLEARYRFGEHTTVSLGADNLFDQYPDQVPPNLNTSGGNPFSSFSPFGFNGRYLYGRIAVNW</sequence>
<dbReference type="InterPro" id="IPR039426">
    <property type="entry name" value="TonB-dep_rcpt-like"/>
</dbReference>
<dbReference type="GO" id="GO:0009279">
    <property type="term" value="C:cell outer membrane"/>
    <property type="evidence" value="ECO:0007669"/>
    <property type="project" value="UniProtKB-SubCell"/>
</dbReference>
<feature type="domain" description="TonB-dependent receptor plug" evidence="13">
    <location>
        <begin position="50"/>
        <end position="170"/>
    </location>
</feature>
<feature type="domain" description="TonB-dependent receptor-like beta-barrel" evidence="12">
    <location>
        <begin position="284"/>
        <end position="772"/>
    </location>
</feature>
<keyword evidence="2 8" id="KW-0813">Transport</keyword>
<gene>
    <name evidence="14" type="ORF">DI526_04400</name>
</gene>
<comment type="subcellular location">
    <subcellularLocation>
        <location evidence="1 8">Cell outer membrane</location>
        <topology evidence="1 8">Multi-pass membrane protein</topology>
    </subcellularLocation>
</comment>
<keyword evidence="11" id="KW-0732">Signal</keyword>
<protein>
    <submittedName>
        <fullName evidence="14">TonB-dependent receptor</fullName>
    </submittedName>
</protein>
<evidence type="ECO:0000256" key="5">
    <source>
        <dbReference type="ARBA" id="ARBA00023077"/>
    </source>
</evidence>
<keyword evidence="6 8" id="KW-0472">Membrane</keyword>
<keyword evidence="7 8" id="KW-0998">Cell outer membrane</keyword>
<dbReference type="AlphaFoldDB" id="A0A2W5XES5"/>
<evidence type="ECO:0000256" key="2">
    <source>
        <dbReference type="ARBA" id="ARBA00022448"/>
    </source>
</evidence>
<keyword evidence="5 9" id="KW-0798">TonB box</keyword>
<feature type="region of interest" description="Disordered" evidence="10">
    <location>
        <begin position="83"/>
        <end position="102"/>
    </location>
</feature>
<dbReference type="Proteomes" id="UP000249393">
    <property type="component" value="Unassembled WGS sequence"/>
</dbReference>
<evidence type="ECO:0000256" key="8">
    <source>
        <dbReference type="PROSITE-ProRule" id="PRU01360"/>
    </source>
</evidence>
<evidence type="ECO:0000256" key="7">
    <source>
        <dbReference type="ARBA" id="ARBA00023237"/>
    </source>
</evidence>
<proteinExistence type="inferred from homology"/>
<evidence type="ECO:0000256" key="9">
    <source>
        <dbReference type="RuleBase" id="RU003357"/>
    </source>
</evidence>
<dbReference type="PANTHER" id="PTHR47234">
    <property type="match status" value="1"/>
</dbReference>
<keyword evidence="4 8" id="KW-0812">Transmembrane</keyword>
<evidence type="ECO:0000313" key="15">
    <source>
        <dbReference type="Proteomes" id="UP000249393"/>
    </source>
</evidence>
<dbReference type="PROSITE" id="PS52016">
    <property type="entry name" value="TONB_DEPENDENT_REC_3"/>
    <property type="match status" value="1"/>
</dbReference>
<evidence type="ECO:0000259" key="13">
    <source>
        <dbReference type="Pfam" id="PF07715"/>
    </source>
</evidence>
<dbReference type="Gene3D" id="2.170.130.10">
    <property type="entry name" value="TonB-dependent receptor, plug domain"/>
    <property type="match status" value="1"/>
</dbReference>
<dbReference type="InterPro" id="IPR000531">
    <property type="entry name" value="Beta-barrel_TonB"/>
</dbReference>
<evidence type="ECO:0000256" key="3">
    <source>
        <dbReference type="ARBA" id="ARBA00022452"/>
    </source>
</evidence>
<dbReference type="Gene3D" id="2.40.170.20">
    <property type="entry name" value="TonB-dependent receptor, beta-barrel domain"/>
    <property type="match status" value="1"/>
</dbReference>
<organism evidence="14 15">
    <name type="scientific">Caulobacter segnis</name>
    <dbReference type="NCBI Taxonomy" id="88688"/>
    <lineage>
        <taxon>Bacteria</taxon>
        <taxon>Pseudomonadati</taxon>
        <taxon>Pseudomonadota</taxon>
        <taxon>Alphaproteobacteria</taxon>
        <taxon>Caulobacterales</taxon>
        <taxon>Caulobacteraceae</taxon>
        <taxon>Caulobacter</taxon>
    </lineage>
</organism>
<evidence type="ECO:0000256" key="4">
    <source>
        <dbReference type="ARBA" id="ARBA00022692"/>
    </source>
</evidence>
<dbReference type="RefSeq" id="WP_304274536.1">
    <property type="nucleotide sequence ID" value="NZ_QFQZ01000008.1"/>
</dbReference>
<evidence type="ECO:0000256" key="11">
    <source>
        <dbReference type="SAM" id="SignalP"/>
    </source>
</evidence>